<evidence type="ECO:0000313" key="2">
    <source>
        <dbReference type="EMBL" id="WZK88090.1"/>
    </source>
</evidence>
<organism evidence="2 3">
    <name type="scientific">Aliisedimentitalea scapharcae</name>
    <dbReference type="NCBI Taxonomy" id="1524259"/>
    <lineage>
        <taxon>Bacteria</taxon>
        <taxon>Pseudomonadati</taxon>
        <taxon>Pseudomonadota</taxon>
        <taxon>Alphaproteobacteria</taxon>
        <taxon>Rhodobacterales</taxon>
        <taxon>Roseobacteraceae</taxon>
        <taxon>Aliisedimentitalea</taxon>
    </lineage>
</organism>
<evidence type="ECO:0000256" key="1">
    <source>
        <dbReference type="SAM" id="MobiDB-lite"/>
    </source>
</evidence>
<reference evidence="2 3" key="1">
    <citation type="submission" date="2023-04" db="EMBL/GenBank/DDBJ databases">
        <title>Complete genome sequence of Alisedimentitalea scapharcae.</title>
        <authorList>
            <person name="Rong J.-C."/>
            <person name="Yi M.-L."/>
            <person name="Zhao Q."/>
        </authorList>
    </citation>
    <scope>NUCLEOTIDE SEQUENCE [LARGE SCALE GENOMIC DNA]</scope>
    <source>
        <strain evidence="2 3">KCTC 42119</strain>
    </source>
</reference>
<proteinExistence type="predicted"/>
<dbReference type="InterPro" id="IPR027417">
    <property type="entry name" value="P-loop_NTPase"/>
</dbReference>
<accession>A0ABZ2XPS5</accession>
<dbReference type="RefSeq" id="WP_406645455.1">
    <property type="nucleotide sequence ID" value="NZ_CP123584.1"/>
</dbReference>
<dbReference type="EMBL" id="CP123584">
    <property type="protein sequence ID" value="WZK88090.1"/>
    <property type="molecule type" value="Genomic_DNA"/>
</dbReference>
<keyword evidence="3" id="KW-1185">Reference proteome</keyword>
<dbReference type="SUPFAM" id="SSF52540">
    <property type="entry name" value="P-loop containing nucleoside triphosphate hydrolases"/>
    <property type="match status" value="1"/>
</dbReference>
<name>A0ABZ2XPS5_9RHOB</name>
<feature type="region of interest" description="Disordered" evidence="1">
    <location>
        <begin position="282"/>
        <end position="311"/>
    </location>
</feature>
<feature type="compositionally biased region" description="Basic and acidic residues" evidence="1">
    <location>
        <begin position="295"/>
        <end position="311"/>
    </location>
</feature>
<evidence type="ECO:0000313" key="3">
    <source>
        <dbReference type="Proteomes" id="UP001623232"/>
    </source>
</evidence>
<sequence length="311" mass="34474">MNVFLHIGAHRCATTTFQDYLRQNATQLGVQGTGFWGPRRTRSGLFNGIVPAPGVNTGRDKQRRAQGRVQLNLTRCAGLGVQQLIVSDENMLGSVRANLRMGDLYCGVGERMARFGAAFGGRVTDVVLSIRSLEYYWASALGYSVTRGRRLPTPAELKRLVASRRSWRDVITDVACAIPEARIRVLPFETYAGRPDAQLQAMTHLPAPRTHARLWHNATPRLPELRSLVAPEQMAALPAGDGRWQPFTPGQQLALRETYADDLMWLTAGADGLARLARDPDNKMVGQNLPWTDLTRGRPYDDEDRRLAGTG</sequence>
<gene>
    <name evidence="2" type="ORF">QEZ52_15975</name>
</gene>
<evidence type="ECO:0008006" key="4">
    <source>
        <dbReference type="Google" id="ProtNLM"/>
    </source>
</evidence>
<protein>
    <recommendedName>
        <fullName evidence="4">Sulfotransferase family protein</fullName>
    </recommendedName>
</protein>
<dbReference type="Proteomes" id="UP001623232">
    <property type="component" value="Chromosome"/>
</dbReference>